<sequence>MVLTSFLLSCPFFLGRIKFFSWFDHRGFNLADDLEDDYVSEVAAAASDFALRATINSSSSGNNSATTRRALDSIIEHLRSAFETRLRDDDDGEY</sequence>
<protein>
    <submittedName>
        <fullName evidence="1">Uncharacterized protein</fullName>
    </submittedName>
</protein>
<proteinExistence type="predicted"/>
<accession>A0ABD2XGT4</accession>
<gene>
    <name evidence="1" type="ORF">TKK_002982</name>
</gene>
<reference evidence="1 2" key="1">
    <citation type="journal article" date="2024" name="bioRxiv">
        <title>A reference genome for Trichogramma kaykai: A tiny desert-dwelling parasitoid wasp with competing sex-ratio distorters.</title>
        <authorList>
            <person name="Culotta J."/>
            <person name="Lindsey A.R."/>
        </authorList>
    </citation>
    <scope>NUCLEOTIDE SEQUENCE [LARGE SCALE GENOMIC DNA]</scope>
    <source>
        <strain evidence="1 2">KSX58</strain>
    </source>
</reference>
<name>A0ABD2XGT4_9HYME</name>
<dbReference type="Proteomes" id="UP001627154">
    <property type="component" value="Unassembled WGS sequence"/>
</dbReference>
<comment type="caution">
    <text evidence="1">The sequence shown here is derived from an EMBL/GenBank/DDBJ whole genome shotgun (WGS) entry which is preliminary data.</text>
</comment>
<dbReference type="AlphaFoldDB" id="A0ABD2XGT4"/>
<dbReference type="EMBL" id="JBJJXI010000025">
    <property type="protein sequence ID" value="KAL3404520.1"/>
    <property type="molecule type" value="Genomic_DNA"/>
</dbReference>
<keyword evidence="2" id="KW-1185">Reference proteome</keyword>
<evidence type="ECO:0000313" key="2">
    <source>
        <dbReference type="Proteomes" id="UP001627154"/>
    </source>
</evidence>
<organism evidence="1 2">
    <name type="scientific">Trichogramma kaykai</name>
    <dbReference type="NCBI Taxonomy" id="54128"/>
    <lineage>
        <taxon>Eukaryota</taxon>
        <taxon>Metazoa</taxon>
        <taxon>Ecdysozoa</taxon>
        <taxon>Arthropoda</taxon>
        <taxon>Hexapoda</taxon>
        <taxon>Insecta</taxon>
        <taxon>Pterygota</taxon>
        <taxon>Neoptera</taxon>
        <taxon>Endopterygota</taxon>
        <taxon>Hymenoptera</taxon>
        <taxon>Apocrita</taxon>
        <taxon>Proctotrupomorpha</taxon>
        <taxon>Chalcidoidea</taxon>
        <taxon>Trichogrammatidae</taxon>
        <taxon>Trichogramma</taxon>
    </lineage>
</organism>
<evidence type="ECO:0000313" key="1">
    <source>
        <dbReference type="EMBL" id="KAL3404520.1"/>
    </source>
</evidence>